<dbReference type="Pfam" id="PF13646">
    <property type="entry name" value="HEAT_2"/>
    <property type="match status" value="1"/>
</dbReference>
<dbReference type="Proteomes" id="UP001319080">
    <property type="component" value="Unassembled WGS sequence"/>
</dbReference>
<dbReference type="InterPro" id="IPR029000">
    <property type="entry name" value="Cyclophilin-like_dom_sf"/>
</dbReference>
<gene>
    <name evidence="5" type="ORF">KK062_01090</name>
</gene>
<dbReference type="InterPro" id="IPR011989">
    <property type="entry name" value="ARM-like"/>
</dbReference>
<dbReference type="SUPFAM" id="SSF48371">
    <property type="entry name" value="ARM repeat"/>
    <property type="match status" value="1"/>
</dbReference>
<dbReference type="AlphaFoldDB" id="A0AAP2DSW5"/>
<protein>
    <recommendedName>
        <fullName evidence="1">peptidylprolyl isomerase</fullName>
        <ecNumber evidence="1">5.2.1.8</ecNumber>
    </recommendedName>
</protein>
<dbReference type="PRINTS" id="PR00153">
    <property type="entry name" value="CSAPPISMRASE"/>
</dbReference>
<accession>A0AAP2DSW5</accession>
<dbReference type="PANTHER" id="PTHR45625">
    <property type="entry name" value="PEPTIDYL-PROLYL CIS-TRANS ISOMERASE-RELATED"/>
    <property type="match status" value="1"/>
</dbReference>
<dbReference type="InterPro" id="IPR016024">
    <property type="entry name" value="ARM-type_fold"/>
</dbReference>
<name>A0AAP2DSW5_9BACT</name>
<evidence type="ECO:0000256" key="1">
    <source>
        <dbReference type="ARBA" id="ARBA00013194"/>
    </source>
</evidence>
<dbReference type="Gene3D" id="1.25.10.10">
    <property type="entry name" value="Leucine-rich Repeat Variant"/>
    <property type="match status" value="2"/>
</dbReference>
<evidence type="ECO:0000313" key="6">
    <source>
        <dbReference type="Proteomes" id="UP001319080"/>
    </source>
</evidence>
<dbReference type="RefSeq" id="WP_254082382.1">
    <property type="nucleotide sequence ID" value="NZ_JAHESE010000001.1"/>
</dbReference>
<dbReference type="GO" id="GO:0003755">
    <property type="term" value="F:peptidyl-prolyl cis-trans isomerase activity"/>
    <property type="evidence" value="ECO:0007669"/>
    <property type="project" value="UniProtKB-KW"/>
</dbReference>
<dbReference type="Gene3D" id="2.40.100.10">
    <property type="entry name" value="Cyclophilin-like"/>
    <property type="match status" value="1"/>
</dbReference>
<comment type="caution">
    <text evidence="5">The sequence shown here is derived from an EMBL/GenBank/DDBJ whole genome shotgun (WGS) entry which is preliminary data.</text>
</comment>
<dbReference type="EC" id="5.2.1.8" evidence="1"/>
<dbReference type="Pfam" id="PF00160">
    <property type="entry name" value="Pro_isomerase"/>
    <property type="match status" value="1"/>
</dbReference>
<dbReference type="InterPro" id="IPR002130">
    <property type="entry name" value="Cyclophilin-type_PPIase_dom"/>
</dbReference>
<proteinExistence type="predicted"/>
<dbReference type="SUPFAM" id="SSF50891">
    <property type="entry name" value="Cyclophilin-like"/>
    <property type="match status" value="1"/>
</dbReference>
<organism evidence="5 6">
    <name type="scientific">Dawidia cretensis</name>
    <dbReference type="NCBI Taxonomy" id="2782350"/>
    <lineage>
        <taxon>Bacteria</taxon>
        <taxon>Pseudomonadati</taxon>
        <taxon>Bacteroidota</taxon>
        <taxon>Cytophagia</taxon>
        <taxon>Cytophagales</taxon>
        <taxon>Chryseotaleaceae</taxon>
        <taxon>Dawidia</taxon>
    </lineage>
</organism>
<keyword evidence="2" id="KW-0697">Rotamase</keyword>
<dbReference type="PROSITE" id="PS50072">
    <property type="entry name" value="CSA_PPIASE_2"/>
    <property type="match status" value="1"/>
</dbReference>
<sequence>MRIVSLFLVAAVVLAGCSRGVESPGTSVNKFSDPILVKIADLQDRRQTDSLLVYLAHDSALYRQTAALAFASVQDTAAVEKLGVCLKDAAAPVRMAAAYALGQTVSQGSAQLLLDFANEKDYGVRAVMLEAYGKVAAQFKVIENPKISHDTITQGPAIAWSLYRAAVRNKVDTAFSFIPYTLLEAGTPMWGRLGAAQYFSRPTTPVDKYADRLVSAAKHDPEAVVRMAATLALKKAKADTIVQVLAGIVAAEPDYRVRVSAVRALQAFSIEMSWPALQAALLDKSLQVQVAASEVMIAAAAKPQASVIAEAARAAQHARVKANLYKAALVAGAGYDVLQEVIDLAKETADPYHKAFLLGALGQSLSAYTFLQEQLLAADTPVVRSTAAEALVSLNDRKDFPAKLKPVFAALYKDAINTGDAAVIGIVAGVLADTTLGYKEVVKDFSFLRAAREKLSLPRDNEAIQPLEAALALFEGRKAPAVKNEFNHPIDWALVKTIARDQQVRIQTTKGDIVVRLLVEEAPGSVANFVSLLQQGYFNKKFFHRVVPNFVIQAGCNRGDGWGSEDYSIRSEFSGRRYTTGSVGFASAGKDTEGTQWFITHSPTPHLDGRYSIFAEVVSGMDVVHAVEVGDQIVRIALVP</sequence>
<dbReference type="PROSITE" id="PS51257">
    <property type="entry name" value="PROKAR_LIPOPROTEIN"/>
    <property type="match status" value="1"/>
</dbReference>
<dbReference type="EMBL" id="JAHESE010000001">
    <property type="protein sequence ID" value="MBT1706793.1"/>
    <property type="molecule type" value="Genomic_DNA"/>
</dbReference>
<dbReference type="InterPro" id="IPR004155">
    <property type="entry name" value="PBS_lyase_HEAT"/>
</dbReference>
<dbReference type="SMART" id="SM00567">
    <property type="entry name" value="EZ_HEAT"/>
    <property type="match status" value="5"/>
</dbReference>
<evidence type="ECO:0000259" key="4">
    <source>
        <dbReference type="PROSITE" id="PS50072"/>
    </source>
</evidence>
<keyword evidence="6" id="KW-1185">Reference proteome</keyword>
<evidence type="ECO:0000313" key="5">
    <source>
        <dbReference type="EMBL" id="MBT1706793.1"/>
    </source>
</evidence>
<feature type="domain" description="PPIase cyclophilin-type" evidence="4">
    <location>
        <begin position="511"/>
        <end position="628"/>
    </location>
</feature>
<dbReference type="InterPro" id="IPR044666">
    <property type="entry name" value="Cyclophilin_A-like"/>
</dbReference>
<evidence type="ECO:0000256" key="2">
    <source>
        <dbReference type="ARBA" id="ARBA00023110"/>
    </source>
</evidence>
<keyword evidence="3 5" id="KW-0413">Isomerase</keyword>
<dbReference type="CDD" id="cd00317">
    <property type="entry name" value="cyclophilin"/>
    <property type="match status" value="1"/>
</dbReference>
<dbReference type="PANTHER" id="PTHR45625:SF4">
    <property type="entry name" value="PEPTIDYLPROLYL ISOMERASE DOMAIN AND WD REPEAT-CONTAINING PROTEIN 1"/>
    <property type="match status" value="1"/>
</dbReference>
<reference evidence="5 6" key="1">
    <citation type="submission" date="2021-05" db="EMBL/GenBank/DDBJ databases">
        <title>A Polyphasic approach of four new species of the genus Ohtaekwangia: Ohtaekwangia histidinii sp. nov., Ohtaekwangia cretensis sp. nov., Ohtaekwangia indiensis sp. nov., Ohtaekwangia reichenbachii sp. nov. from diverse environment.</title>
        <authorList>
            <person name="Octaviana S."/>
        </authorList>
    </citation>
    <scope>NUCLEOTIDE SEQUENCE [LARGE SCALE GENOMIC DNA]</scope>
    <source>
        <strain evidence="5 6">PWU5</strain>
    </source>
</reference>
<evidence type="ECO:0000256" key="3">
    <source>
        <dbReference type="ARBA" id="ARBA00023235"/>
    </source>
</evidence>